<organism evidence="1 2">
    <name type="scientific">Cyclobacterium jeungdonense</name>
    <dbReference type="NCBI Taxonomy" id="708087"/>
    <lineage>
        <taxon>Bacteria</taxon>
        <taxon>Pseudomonadati</taxon>
        <taxon>Bacteroidota</taxon>
        <taxon>Cytophagia</taxon>
        <taxon>Cytophagales</taxon>
        <taxon>Cyclobacteriaceae</taxon>
        <taxon>Cyclobacterium</taxon>
    </lineage>
</organism>
<name>A0ABT8CD28_9BACT</name>
<reference evidence="2" key="1">
    <citation type="journal article" date="2019" name="Int. J. Syst. Evol. Microbiol.">
        <title>The Global Catalogue of Microorganisms (GCM) 10K type strain sequencing project: providing services to taxonomists for standard genome sequencing and annotation.</title>
        <authorList>
            <consortium name="The Broad Institute Genomics Platform"/>
            <consortium name="The Broad Institute Genome Sequencing Center for Infectious Disease"/>
            <person name="Wu L."/>
            <person name="Ma J."/>
        </authorList>
    </citation>
    <scope>NUCLEOTIDE SEQUENCE [LARGE SCALE GENOMIC DNA]</scope>
    <source>
        <strain evidence="2">CECT 7706</strain>
    </source>
</reference>
<dbReference type="RefSeq" id="WP_163383097.1">
    <property type="nucleotide sequence ID" value="NZ_JAUFQS010000047.1"/>
</dbReference>
<sequence length="572" mass="64378">MKRRTFIRKNGQVALLAPLVPVSFPSLFSSRDAPEVKPAWLRKMIANNDASLERVQRRYVADPDSPHFREVLDGYGMPSPHAATSFLKTGICALISPESTYHADSGLVERLGHAAEFLLSLQHEDGTIDLLSTNFHSTPDTGFIVKWLAPVWRLLDNSSVPEKDAITIPLKQFLLQAGEALKVGGIHTPNHRWVVCSALAELYKIEKDPGYRNRAERWLSEGIDMDADGQYEEKSSYIYSSLSNRVLISTARGFDKPELYSNVRRNLDMNFYYLHPNGEIVTEASGRQDNSIIGTLENYYYPYRYMALKDENGQYAAACRLIETTAFEKTTGFLYYFLEDKELWKALPGPKPLPTSYSKVFRNSNLARVRRGDYDASILMGSPVFFTFHKPSLALQGIRFASAFFGKGQFVSESLKEENGTYILSSYLQGPYYQPFPADKIPGDGDWSGMPRSERPQSEVQELNSRVTIRETEQGFSIEISIAGTDRVPVALELVFRPGGTFVGTVPHEELEDTYYLKEGTGKYSHAGSAIHFGPGLHQHRWVQLRGALPKQDAPTVFLTGFTPFHHTIQIT</sequence>
<gene>
    <name evidence="1" type="ORF">QWZ15_21530</name>
</gene>
<keyword evidence="2" id="KW-1185">Reference proteome</keyword>
<evidence type="ECO:0000313" key="1">
    <source>
        <dbReference type="EMBL" id="MDN3690416.1"/>
    </source>
</evidence>
<accession>A0ABT8CD28</accession>
<evidence type="ECO:0000313" key="2">
    <source>
        <dbReference type="Proteomes" id="UP001236663"/>
    </source>
</evidence>
<dbReference type="EMBL" id="JAUFQS010000047">
    <property type="protein sequence ID" value="MDN3690416.1"/>
    <property type="molecule type" value="Genomic_DNA"/>
</dbReference>
<proteinExistence type="predicted"/>
<evidence type="ECO:0008006" key="3">
    <source>
        <dbReference type="Google" id="ProtNLM"/>
    </source>
</evidence>
<protein>
    <recommendedName>
        <fullName evidence="3">Heparinase II/III-like protein</fullName>
    </recommendedName>
</protein>
<dbReference type="Proteomes" id="UP001236663">
    <property type="component" value="Unassembled WGS sequence"/>
</dbReference>
<comment type="caution">
    <text evidence="1">The sequence shown here is derived from an EMBL/GenBank/DDBJ whole genome shotgun (WGS) entry which is preliminary data.</text>
</comment>